<evidence type="ECO:0000256" key="1">
    <source>
        <dbReference type="ARBA" id="ARBA00004496"/>
    </source>
</evidence>
<evidence type="ECO:0000256" key="3">
    <source>
        <dbReference type="ARBA" id="ARBA00022598"/>
    </source>
</evidence>
<keyword evidence="4 8" id="KW-0819">tRNA processing</keyword>
<feature type="transmembrane region" description="Helical" evidence="9">
    <location>
        <begin position="21"/>
        <end position="38"/>
    </location>
</feature>
<dbReference type="Proteomes" id="UP000195141">
    <property type="component" value="Chromosome"/>
</dbReference>
<dbReference type="SUPFAM" id="SSF56037">
    <property type="entry name" value="PheT/TilS domain"/>
    <property type="match status" value="1"/>
</dbReference>
<gene>
    <name evidence="8" type="primary">tilS</name>
    <name evidence="12" type="ORF">A5888_003644</name>
    <name evidence="11" type="ORF">A5888_004078</name>
</gene>
<evidence type="ECO:0000256" key="6">
    <source>
        <dbReference type="ARBA" id="ARBA00022840"/>
    </source>
</evidence>
<dbReference type="Gene3D" id="3.40.50.620">
    <property type="entry name" value="HUPs"/>
    <property type="match status" value="1"/>
</dbReference>
<keyword evidence="9" id="KW-0472">Membrane</keyword>
<dbReference type="PANTHER" id="PTHR43033:SF1">
    <property type="entry name" value="TRNA(ILE)-LYSIDINE SYNTHASE-RELATED"/>
    <property type="match status" value="1"/>
</dbReference>
<keyword evidence="3 8" id="KW-0436">Ligase</keyword>
<dbReference type="RefSeq" id="WP_249274565.1">
    <property type="nucleotide sequence ID" value="NZ_CP147247.1"/>
</dbReference>
<keyword evidence="9" id="KW-1133">Transmembrane helix</keyword>
<dbReference type="EMBL" id="NGMM01000009">
    <property type="protein sequence ID" value="OTP09882.1"/>
    <property type="molecule type" value="Genomic_DNA"/>
</dbReference>
<evidence type="ECO:0000259" key="10">
    <source>
        <dbReference type="SMART" id="SM00977"/>
    </source>
</evidence>
<dbReference type="InterPro" id="IPR014729">
    <property type="entry name" value="Rossmann-like_a/b/a_fold"/>
</dbReference>
<evidence type="ECO:0000256" key="5">
    <source>
        <dbReference type="ARBA" id="ARBA00022741"/>
    </source>
</evidence>
<dbReference type="SUPFAM" id="SSF52402">
    <property type="entry name" value="Adenine nucleotide alpha hydrolases-like"/>
    <property type="match status" value="1"/>
</dbReference>
<dbReference type="InterPro" id="IPR012795">
    <property type="entry name" value="tRNA_Ile_lys_synt_N"/>
</dbReference>
<dbReference type="EC" id="6.3.4.19" evidence="8"/>
<dbReference type="EMBL" id="CP147247">
    <property type="protein sequence ID" value="WYJ91876.1"/>
    <property type="molecule type" value="Genomic_DNA"/>
</dbReference>
<dbReference type="InterPro" id="IPR012094">
    <property type="entry name" value="tRNA_Ile_lys_synt"/>
</dbReference>
<comment type="catalytic activity">
    <reaction evidence="7 8">
        <text>cytidine(34) in tRNA(Ile2) + L-lysine + ATP = lysidine(34) in tRNA(Ile2) + AMP + diphosphate + H(+)</text>
        <dbReference type="Rhea" id="RHEA:43744"/>
        <dbReference type="Rhea" id="RHEA-COMP:10625"/>
        <dbReference type="Rhea" id="RHEA-COMP:10670"/>
        <dbReference type="ChEBI" id="CHEBI:15378"/>
        <dbReference type="ChEBI" id="CHEBI:30616"/>
        <dbReference type="ChEBI" id="CHEBI:32551"/>
        <dbReference type="ChEBI" id="CHEBI:33019"/>
        <dbReference type="ChEBI" id="CHEBI:82748"/>
        <dbReference type="ChEBI" id="CHEBI:83665"/>
        <dbReference type="ChEBI" id="CHEBI:456215"/>
        <dbReference type="EC" id="6.3.4.19"/>
    </reaction>
</comment>
<evidence type="ECO:0000313" key="11">
    <source>
        <dbReference type="EMBL" id="OTP09882.1"/>
    </source>
</evidence>
<dbReference type="GO" id="GO:0005737">
    <property type="term" value="C:cytoplasm"/>
    <property type="evidence" value="ECO:0007669"/>
    <property type="project" value="UniProtKB-SubCell"/>
</dbReference>
<evidence type="ECO:0000256" key="4">
    <source>
        <dbReference type="ARBA" id="ARBA00022694"/>
    </source>
</evidence>
<sequence>MLEKFYRLGGKKNHWRKGDRILLAISGGLDSMILLFLMCRVAEKTGCTVGVAHVNHQLRPESDEEERYLEAFCRENQLAFYSKRWEENLLISSVEVRAREFRYTFFKSIMEKESFNTLMTAHHMDDQAETILMRLTRGSTLRNLVGIREEQSFGSGRLIRPLLIFSKDELKVFAKEQNIVYFEDSSNHSDLYFRNRVRHHVVPYLKEENRNFLEHISTFSHQVDLVDELIQEITGAKYKEWVKKIDTGWQLDLSVLQNESRSFRYFFLQFFLQKTLVEKNIAINKEQLETLYNILAQSDPQKVVMLEKGWRFIKEYNTAFLVQETTIPTVEFSLPIGEGIFLSDTEWLGLSSFDRPVIVPERIKAWEAEERLLSVETKLPLKVRHRNAGDRIALTPFLTKRLNRLFIDRKIPNSSRENAWVILTDRNEILWVPKFANSHLSIPEETDKIHYRLLYKTKG</sequence>
<keyword evidence="2 8" id="KW-0963">Cytoplasm</keyword>
<dbReference type="InterPro" id="IPR011063">
    <property type="entry name" value="TilS/TtcA_N"/>
</dbReference>
<dbReference type="AlphaFoldDB" id="A0A242JXC5"/>
<dbReference type="PANTHER" id="PTHR43033">
    <property type="entry name" value="TRNA(ILE)-LYSIDINE SYNTHASE-RELATED"/>
    <property type="match status" value="1"/>
</dbReference>
<reference evidence="12" key="2">
    <citation type="submission" date="2017-05" db="EMBL/GenBank/DDBJ databases">
        <authorList>
            <consortium name="The Broad Institute Genomics Platform"/>
            <consortium name="The Broad Institute Genomic Center for Infectious Diseases"/>
            <person name="Earl A."/>
            <person name="Manson A."/>
            <person name="Schwartman J."/>
            <person name="Gilmore M."/>
            <person name="Abouelleil A."/>
            <person name="Cao P."/>
            <person name="Chapman S."/>
            <person name="Cusick C."/>
            <person name="Shea T."/>
            <person name="Young S."/>
            <person name="Neafsey D."/>
            <person name="Nusbaum C."/>
            <person name="Birren B."/>
        </authorList>
    </citation>
    <scope>NUCLEOTIDE SEQUENCE</scope>
    <source>
        <strain evidence="12">9E7_DIV0242</strain>
    </source>
</reference>
<comment type="subcellular location">
    <subcellularLocation>
        <location evidence="1 8">Cytoplasm</location>
    </subcellularLocation>
</comment>
<evidence type="ECO:0000256" key="7">
    <source>
        <dbReference type="ARBA" id="ARBA00048539"/>
    </source>
</evidence>
<dbReference type="GO" id="GO:0006400">
    <property type="term" value="P:tRNA modification"/>
    <property type="evidence" value="ECO:0007669"/>
    <property type="project" value="UniProtKB-UniRule"/>
</dbReference>
<reference evidence="12" key="3">
    <citation type="submission" date="2024-03" db="EMBL/GenBank/DDBJ databases">
        <title>The Genome Sequence of Enterococcus sp. DIV0242b.</title>
        <authorList>
            <consortium name="The Broad Institute Genomics Platform"/>
            <consortium name="The Broad Institute Microbial Omics Core"/>
            <consortium name="The Broad Institute Genomic Center for Infectious Diseases"/>
            <person name="Earl A."/>
            <person name="Manson A."/>
            <person name="Gilmore M."/>
            <person name="Schwartman J."/>
            <person name="Shea T."/>
            <person name="Abouelleil A."/>
            <person name="Cao P."/>
            <person name="Chapman S."/>
            <person name="Cusick C."/>
            <person name="Young S."/>
            <person name="Neafsey D."/>
            <person name="Nusbaum C."/>
            <person name="Birren B."/>
        </authorList>
    </citation>
    <scope>NUCLEOTIDE SEQUENCE</scope>
    <source>
        <strain evidence="12">9E7_DIV0242</strain>
    </source>
</reference>
<dbReference type="NCBIfam" id="TIGR02432">
    <property type="entry name" value="lysidine_TilS_N"/>
    <property type="match status" value="1"/>
</dbReference>
<dbReference type="SMART" id="SM00977">
    <property type="entry name" value="TilS_C"/>
    <property type="match status" value="1"/>
</dbReference>
<accession>A0A242JXC5</accession>
<evidence type="ECO:0000256" key="9">
    <source>
        <dbReference type="SAM" id="Phobius"/>
    </source>
</evidence>
<organism evidence="11">
    <name type="scientific">Candidatus Enterococcus clewellii</name>
    <dbReference type="NCBI Taxonomy" id="1834193"/>
    <lineage>
        <taxon>Bacteria</taxon>
        <taxon>Bacillati</taxon>
        <taxon>Bacillota</taxon>
        <taxon>Bacilli</taxon>
        <taxon>Lactobacillales</taxon>
        <taxon>Enterococcaceae</taxon>
        <taxon>Enterococcus</taxon>
    </lineage>
</organism>
<name>A0A242JXC5_9ENTE</name>
<comment type="similarity">
    <text evidence="8">Belongs to the tRNA(Ile)-lysidine synthase family.</text>
</comment>
<evidence type="ECO:0000256" key="8">
    <source>
        <dbReference type="HAMAP-Rule" id="MF_01161"/>
    </source>
</evidence>
<dbReference type="InterPro" id="IPR012796">
    <property type="entry name" value="Lysidine-tRNA-synth_C"/>
</dbReference>
<feature type="domain" description="Lysidine-tRNA(Ile) synthetase C-terminal" evidence="10">
    <location>
        <begin position="381"/>
        <end position="455"/>
    </location>
</feature>
<dbReference type="Pfam" id="PF11734">
    <property type="entry name" value="TilS_C"/>
    <property type="match status" value="1"/>
</dbReference>
<feature type="binding site" evidence="8">
    <location>
        <begin position="26"/>
        <end position="31"/>
    </location>
    <ligand>
        <name>ATP</name>
        <dbReference type="ChEBI" id="CHEBI:30616"/>
    </ligand>
</feature>
<dbReference type="NCBIfam" id="TIGR02433">
    <property type="entry name" value="lysidine_TilS_C"/>
    <property type="match status" value="1"/>
</dbReference>
<keyword evidence="6 8" id="KW-0067">ATP-binding</keyword>
<evidence type="ECO:0000313" key="13">
    <source>
        <dbReference type="Proteomes" id="UP000195141"/>
    </source>
</evidence>
<keyword evidence="5 8" id="KW-0547">Nucleotide-binding</keyword>
<dbReference type="HAMAP" id="MF_01161">
    <property type="entry name" value="tRNA_Ile_lys_synt"/>
    <property type="match status" value="1"/>
</dbReference>
<dbReference type="GO" id="GO:0032267">
    <property type="term" value="F:tRNA(Ile)-lysidine synthase activity"/>
    <property type="evidence" value="ECO:0007669"/>
    <property type="project" value="UniProtKB-EC"/>
</dbReference>
<dbReference type="Pfam" id="PF01171">
    <property type="entry name" value="ATP_bind_3"/>
    <property type="match status" value="1"/>
</dbReference>
<dbReference type="GO" id="GO:0005524">
    <property type="term" value="F:ATP binding"/>
    <property type="evidence" value="ECO:0007669"/>
    <property type="project" value="UniProtKB-UniRule"/>
</dbReference>
<evidence type="ECO:0000256" key="2">
    <source>
        <dbReference type="ARBA" id="ARBA00022490"/>
    </source>
</evidence>
<reference evidence="11" key="1">
    <citation type="submission" date="2017-05" db="EMBL/GenBank/DDBJ databases">
        <title>The Genome Sequence of Enterococcus sp. 9E7_DIV0242.</title>
        <authorList>
            <consortium name="The Broad Institute Genomics Platform"/>
            <consortium name="The Broad Institute Genomic Center for Infectious Diseases"/>
            <person name="Earl A."/>
            <person name="Manson A."/>
            <person name="Schwartman J."/>
            <person name="Gilmore M."/>
            <person name="Abouelleil A."/>
            <person name="Cao P."/>
            <person name="Chapman S."/>
            <person name="Cusick C."/>
            <person name="Shea T."/>
            <person name="Young S."/>
            <person name="Neafsey D."/>
            <person name="Nusbaum C."/>
            <person name="Birren B."/>
        </authorList>
    </citation>
    <scope>NUCLEOTIDE SEQUENCE [LARGE SCALE GENOMIC DNA]</scope>
    <source>
        <strain evidence="11">9E7_DIV0242</strain>
    </source>
</reference>
<keyword evidence="13" id="KW-1185">Reference proteome</keyword>
<comment type="function">
    <text evidence="8">Ligates lysine onto the cytidine present at position 34 of the AUA codon-specific tRNA(Ile) that contains the anticodon CAU, in an ATP-dependent manner. Cytidine is converted to lysidine, thus changing the amino acid specificity of the tRNA from methionine to isoleucine.</text>
</comment>
<dbReference type="CDD" id="cd01992">
    <property type="entry name" value="TilS_N"/>
    <property type="match status" value="1"/>
</dbReference>
<keyword evidence="9" id="KW-0812">Transmembrane</keyword>
<comment type="domain">
    <text evidence="8">The N-terminal region contains the highly conserved SGGXDS motif, predicted to be a P-loop motif involved in ATP binding.</text>
</comment>
<proteinExistence type="inferred from homology"/>
<protein>
    <recommendedName>
        <fullName evidence="8">tRNA(Ile)-lysidine synthase</fullName>
        <ecNumber evidence="8">6.3.4.19</ecNumber>
    </recommendedName>
    <alternativeName>
        <fullName evidence="8">tRNA(Ile)-2-lysyl-cytidine synthase</fullName>
    </alternativeName>
    <alternativeName>
        <fullName evidence="8">tRNA(Ile)-lysidine synthetase</fullName>
    </alternativeName>
</protein>
<evidence type="ECO:0000313" key="12">
    <source>
        <dbReference type="EMBL" id="WYJ91876.1"/>
    </source>
</evidence>